<evidence type="ECO:0000313" key="2">
    <source>
        <dbReference type="EMBL" id="OIO30274.1"/>
    </source>
</evidence>
<reference evidence="2 3" key="1">
    <citation type="journal article" date="2016" name="Environ. Microbiol.">
        <title>Genomic resolution of a cold subsurface aquifer community provides metabolic insights for novel microbes adapted to high CO concentrations.</title>
        <authorList>
            <person name="Probst A.J."/>
            <person name="Castelle C.J."/>
            <person name="Singh A."/>
            <person name="Brown C.T."/>
            <person name="Anantharaman K."/>
            <person name="Sharon I."/>
            <person name="Hug L.A."/>
            <person name="Burstein D."/>
            <person name="Emerson J.B."/>
            <person name="Thomas B.C."/>
            <person name="Banfield J.F."/>
        </authorList>
    </citation>
    <scope>NUCLEOTIDE SEQUENCE [LARGE SCALE GENOMIC DNA]</scope>
    <source>
        <strain evidence="2">CG1_02_43_90</strain>
    </source>
</reference>
<gene>
    <name evidence="2" type="ORF">AUJ77_03465</name>
</gene>
<dbReference type="AlphaFoldDB" id="A0A1J4UZC1"/>
<protein>
    <recommendedName>
        <fullName evidence="1">Schlafen AlbA-2 domain-containing protein</fullName>
    </recommendedName>
</protein>
<evidence type="ECO:0000313" key="3">
    <source>
        <dbReference type="Proteomes" id="UP000181992"/>
    </source>
</evidence>
<comment type="caution">
    <text evidence="2">The sequence shown here is derived from an EMBL/GenBank/DDBJ whole genome shotgun (WGS) entry which is preliminary data.</text>
</comment>
<dbReference type="Proteomes" id="UP000181992">
    <property type="component" value="Unassembled WGS sequence"/>
</dbReference>
<dbReference type="InterPro" id="IPR038461">
    <property type="entry name" value="Schlafen_AlbA_2_dom_sf"/>
</dbReference>
<dbReference type="Gene3D" id="3.30.950.30">
    <property type="entry name" value="Schlafen, AAA domain"/>
    <property type="match status" value="1"/>
</dbReference>
<sequence>MQKTPSQDLFNQIEKQGLTYIDDAINSKQVENYYLDFKSTEKDDYTGERKLFASDKKNYAKAISAFGNSDGGVLVWGVKTGTADADYATAKASIKNVSNFVSLLEGFTSILTTPPHPNVTNKVIYEDEGNDTGYVITHIGKSNRRPFQVINENDFRYYIRAGSNSQPASDTFLRALFGQEPQPDTFVTFGVSPVTIDAEGEIKMQVGIILHNGGENVSKNINGYVQVGGLGMMLQINTPNEFTYYQNKISGLKIGFTAKPDFILGVEQEVQPLIMYITLKKPITSNGIQIIVLVNGANQMSHRTYKEISKDDLEKMYDSFVQDNSYDIVNAILGKEDTGVSDPSSEVRAEETT</sequence>
<proteinExistence type="predicted"/>
<name>A0A1J4UZC1_9BACT</name>
<dbReference type="STRING" id="1805281.AUJ77_03465"/>
<dbReference type="InterPro" id="IPR007421">
    <property type="entry name" value="Schlafen_AlbA_2_dom"/>
</dbReference>
<evidence type="ECO:0000259" key="1">
    <source>
        <dbReference type="Pfam" id="PF04326"/>
    </source>
</evidence>
<dbReference type="EMBL" id="MNVN01000021">
    <property type="protein sequence ID" value="OIO30274.1"/>
    <property type="molecule type" value="Genomic_DNA"/>
</dbReference>
<feature type="domain" description="Schlafen AlbA-2" evidence="1">
    <location>
        <begin position="33"/>
        <end position="168"/>
    </location>
</feature>
<organism evidence="2 3">
    <name type="scientific">Candidatus Nomurabacteria bacterium CG1_02_43_90</name>
    <dbReference type="NCBI Taxonomy" id="1805281"/>
    <lineage>
        <taxon>Bacteria</taxon>
        <taxon>Candidatus Nomuraibacteriota</taxon>
    </lineage>
</organism>
<accession>A0A1J4UZC1</accession>
<dbReference type="Pfam" id="PF04326">
    <property type="entry name" value="SLFN_AlbA_2"/>
    <property type="match status" value="1"/>
</dbReference>